<protein>
    <submittedName>
        <fullName evidence="1">Uncharacterized protein</fullName>
    </submittedName>
</protein>
<dbReference type="Proteomes" id="UP000270094">
    <property type="component" value="Unassembled WGS sequence"/>
</dbReference>
<gene>
    <name evidence="1" type="ORF">SVUK_LOCUS1472</name>
</gene>
<dbReference type="AlphaFoldDB" id="A0A3P7ILK0"/>
<accession>A0A3P7ILK0</accession>
<evidence type="ECO:0000313" key="2">
    <source>
        <dbReference type="Proteomes" id="UP000270094"/>
    </source>
</evidence>
<organism evidence="1 2">
    <name type="scientific">Strongylus vulgaris</name>
    <name type="common">Blood worm</name>
    <dbReference type="NCBI Taxonomy" id="40348"/>
    <lineage>
        <taxon>Eukaryota</taxon>
        <taxon>Metazoa</taxon>
        <taxon>Ecdysozoa</taxon>
        <taxon>Nematoda</taxon>
        <taxon>Chromadorea</taxon>
        <taxon>Rhabditida</taxon>
        <taxon>Rhabditina</taxon>
        <taxon>Rhabditomorpha</taxon>
        <taxon>Strongyloidea</taxon>
        <taxon>Strongylidae</taxon>
        <taxon>Strongylus</taxon>
    </lineage>
</organism>
<proteinExistence type="predicted"/>
<feature type="non-terminal residue" evidence="1">
    <location>
        <position position="1"/>
    </location>
</feature>
<name>A0A3P7ILK0_STRVU</name>
<dbReference type="EMBL" id="UYYB01002894">
    <property type="protein sequence ID" value="VDM66474.1"/>
    <property type="molecule type" value="Genomic_DNA"/>
</dbReference>
<sequence length="70" mass="8082">PDFEEGADVRKIRKASTDICEIWQEGTDFRSVRLIRIRTTTATPISTHHPTSASRIDLYNSKHWNSILNQ</sequence>
<keyword evidence="2" id="KW-1185">Reference proteome</keyword>
<evidence type="ECO:0000313" key="1">
    <source>
        <dbReference type="EMBL" id="VDM66474.1"/>
    </source>
</evidence>
<reference evidence="1 2" key="1">
    <citation type="submission" date="2018-11" db="EMBL/GenBank/DDBJ databases">
        <authorList>
            <consortium name="Pathogen Informatics"/>
        </authorList>
    </citation>
    <scope>NUCLEOTIDE SEQUENCE [LARGE SCALE GENOMIC DNA]</scope>
</reference>